<keyword evidence="2" id="KW-1133">Transmembrane helix</keyword>
<reference evidence="4 5" key="1">
    <citation type="submission" date="2016-11" db="EMBL/GenBank/DDBJ databases">
        <authorList>
            <person name="Jaros S."/>
            <person name="Januszkiewicz K."/>
            <person name="Wedrychowicz H."/>
        </authorList>
    </citation>
    <scope>NUCLEOTIDE SEQUENCE [LARGE SCALE GENOMIC DNA]</scope>
    <source>
        <strain evidence="4 5">DSM 45627</strain>
    </source>
</reference>
<keyword evidence="2" id="KW-0472">Membrane</keyword>
<keyword evidence="5" id="KW-1185">Reference proteome</keyword>
<dbReference type="AlphaFoldDB" id="A0A1M5HWL1"/>
<feature type="compositionally biased region" description="Polar residues" evidence="1">
    <location>
        <begin position="1"/>
        <end position="17"/>
    </location>
</feature>
<keyword evidence="2" id="KW-0812">Transmembrane</keyword>
<dbReference type="RefSeq" id="WP_073388474.1">
    <property type="nucleotide sequence ID" value="NZ_FQVU01000002.1"/>
</dbReference>
<dbReference type="Pfam" id="PF12089">
    <property type="entry name" value="DUF3566"/>
    <property type="match status" value="1"/>
</dbReference>
<dbReference type="Proteomes" id="UP000186132">
    <property type="component" value="Unassembled WGS sequence"/>
</dbReference>
<gene>
    <name evidence="4" type="ORF">SAMN05443575_1663</name>
</gene>
<feature type="transmembrane region" description="Helical" evidence="2">
    <location>
        <begin position="188"/>
        <end position="210"/>
    </location>
</feature>
<sequence>MTQSPHSGQAPRTTDFGSASGRPADADSTPTGAVRWGSSGSDGAGAAGNRNAPVAQNPAYGGQVHADAPTGTIPPLVTGTAFPKTAPPANAPAQPATTTPAAGTGTRSGQQRARTARSRGPRRARLQLRHINPWTVLKFSCVLSIALFFVWLIVVGVLFGVLDAAGIIGKINDTVVQLNGPGSNAPVTAGVVFGGAAIIGVVNIVLFIALSTIGSVVYNLCADLVGGVEVTLSER</sequence>
<organism evidence="4 5">
    <name type="scientific">Jatrophihabitans endophyticus</name>
    <dbReference type="NCBI Taxonomy" id="1206085"/>
    <lineage>
        <taxon>Bacteria</taxon>
        <taxon>Bacillati</taxon>
        <taxon>Actinomycetota</taxon>
        <taxon>Actinomycetes</taxon>
        <taxon>Jatrophihabitantales</taxon>
        <taxon>Jatrophihabitantaceae</taxon>
        <taxon>Jatrophihabitans</taxon>
    </lineage>
</organism>
<evidence type="ECO:0000313" key="5">
    <source>
        <dbReference type="Proteomes" id="UP000186132"/>
    </source>
</evidence>
<name>A0A1M5HWL1_9ACTN</name>
<feature type="domain" description="DUF3566" evidence="3">
    <location>
        <begin position="121"/>
        <end position="234"/>
    </location>
</feature>
<accession>A0A1M5HWL1</accession>
<evidence type="ECO:0000256" key="1">
    <source>
        <dbReference type="SAM" id="MobiDB-lite"/>
    </source>
</evidence>
<proteinExistence type="predicted"/>
<dbReference type="OrthoDB" id="3240216at2"/>
<feature type="transmembrane region" description="Helical" evidence="2">
    <location>
        <begin position="135"/>
        <end position="168"/>
    </location>
</feature>
<feature type="compositionally biased region" description="Low complexity" evidence="1">
    <location>
        <begin position="91"/>
        <end position="104"/>
    </location>
</feature>
<evidence type="ECO:0000256" key="2">
    <source>
        <dbReference type="SAM" id="Phobius"/>
    </source>
</evidence>
<dbReference type="STRING" id="1206085.SAMN05443575_1663"/>
<feature type="compositionally biased region" description="Basic residues" evidence="1">
    <location>
        <begin position="114"/>
        <end position="124"/>
    </location>
</feature>
<evidence type="ECO:0000259" key="3">
    <source>
        <dbReference type="Pfam" id="PF12089"/>
    </source>
</evidence>
<feature type="region of interest" description="Disordered" evidence="1">
    <location>
        <begin position="1"/>
        <end position="124"/>
    </location>
</feature>
<protein>
    <recommendedName>
        <fullName evidence="3">DUF3566 domain-containing protein</fullName>
    </recommendedName>
</protein>
<evidence type="ECO:0000313" key="4">
    <source>
        <dbReference type="EMBL" id="SHG20330.1"/>
    </source>
</evidence>
<dbReference type="InterPro" id="IPR021949">
    <property type="entry name" value="DUF3566_TM"/>
</dbReference>
<dbReference type="EMBL" id="FQVU01000002">
    <property type="protein sequence ID" value="SHG20330.1"/>
    <property type="molecule type" value="Genomic_DNA"/>
</dbReference>